<keyword evidence="2 5" id="KW-0067">ATP-binding</keyword>
<proteinExistence type="predicted"/>
<dbReference type="InterPro" id="IPR037118">
    <property type="entry name" value="Val-tRNA_synth_C_sf"/>
</dbReference>
<dbReference type="SUPFAM" id="SSF52540">
    <property type="entry name" value="P-loop containing nucleoside triphosphate hydrolases"/>
    <property type="match status" value="2"/>
</dbReference>
<dbReference type="PANTHER" id="PTHR42855:SF2">
    <property type="entry name" value="DRUG RESISTANCE ABC TRANSPORTER,ATP-BINDING PROTEIN"/>
    <property type="match status" value="1"/>
</dbReference>
<dbReference type="InterPro" id="IPR003593">
    <property type="entry name" value="AAA+_ATPase"/>
</dbReference>
<dbReference type="InterPro" id="IPR032781">
    <property type="entry name" value="ABC_tran_Xtn"/>
</dbReference>
<accession>A0A645CDD0</accession>
<dbReference type="PROSITE" id="PS00211">
    <property type="entry name" value="ABC_TRANSPORTER_1"/>
    <property type="match status" value="1"/>
</dbReference>
<sequence>MRAALARVLLQNPELLLLDEPTNHLDIEAVEWLEAYLRTYKGAVLLVSHDRYFLDRVVQRIFEIEHQALLTYKGNYSSYVMQKKENLRRQADVFRQVEEERKKLRRFIDRFQAGTKATMAKSKAKMLARLDPIEAPKAAAASMKLQFTPRFKSANRVLMLEGLEKAYDRKLFGPLDLTVYRGERIALVGPNGAGKSTLLSILTGFKEPSAGEVRWGVGVEWSYYHQALDDLEESNTVLDEMMSAGDDMTYGDARNILGRFLMVGEEVFKKVSSLSGGERSRLMLAKLFVQGANCMLLDEPTNHLDIAAKESLEEALTQFPGTLLFVSHDRYFIDQVADKVWEMKDGQFRIIEGGWTGYQNLLESEKNNQMMQKTESKILEKSDDSKKREEAKYRKQLENAVQEAEKCLSELEKEKIGLEWAMSEPNFTKQPDFQVRLNRYHELPKSIEEATQRWLQLSSDLEVLNQQKR</sequence>
<dbReference type="CDD" id="cd03221">
    <property type="entry name" value="ABCF_EF-3"/>
    <property type="match status" value="1"/>
</dbReference>
<dbReference type="FunFam" id="3.40.50.300:FF:000011">
    <property type="entry name" value="Putative ABC transporter ATP-binding component"/>
    <property type="match status" value="1"/>
</dbReference>
<protein>
    <submittedName>
        <fullName evidence="5">Putative ABC transporter ATP-binding protein YheS</fullName>
    </submittedName>
</protein>
<dbReference type="Gene3D" id="1.10.287.380">
    <property type="entry name" value="Valyl-tRNA synthetase, C-terminal domain"/>
    <property type="match status" value="1"/>
</dbReference>
<dbReference type="AlphaFoldDB" id="A0A645CDD0"/>
<dbReference type="Pfam" id="PF12848">
    <property type="entry name" value="ABC_tran_Xtn"/>
    <property type="match status" value="1"/>
</dbReference>
<organism evidence="5">
    <name type="scientific">bioreactor metagenome</name>
    <dbReference type="NCBI Taxonomy" id="1076179"/>
    <lineage>
        <taxon>unclassified sequences</taxon>
        <taxon>metagenomes</taxon>
        <taxon>ecological metagenomes</taxon>
    </lineage>
</organism>
<dbReference type="EMBL" id="VSSQ01026274">
    <property type="protein sequence ID" value="MPM74908.1"/>
    <property type="molecule type" value="Genomic_DNA"/>
</dbReference>
<feature type="domain" description="ABC transporter" evidence="4">
    <location>
        <begin position="145"/>
        <end position="370"/>
    </location>
</feature>
<dbReference type="Pfam" id="PF00005">
    <property type="entry name" value="ABC_tran"/>
    <property type="match status" value="1"/>
</dbReference>
<evidence type="ECO:0000256" key="3">
    <source>
        <dbReference type="SAM" id="Coils"/>
    </source>
</evidence>
<keyword evidence="3" id="KW-0175">Coiled coil</keyword>
<dbReference type="SMART" id="SM00382">
    <property type="entry name" value="AAA"/>
    <property type="match status" value="1"/>
</dbReference>
<reference evidence="5" key="1">
    <citation type="submission" date="2019-08" db="EMBL/GenBank/DDBJ databases">
        <authorList>
            <person name="Kucharzyk K."/>
            <person name="Murdoch R.W."/>
            <person name="Higgins S."/>
            <person name="Loffler F."/>
        </authorList>
    </citation>
    <scope>NUCLEOTIDE SEQUENCE</scope>
</reference>
<dbReference type="PROSITE" id="PS50893">
    <property type="entry name" value="ABC_TRANSPORTER_2"/>
    <property type="match status" value="1"/>
</dbReference>
<gene>
    <name evidence="5" type="primary">yheS_39</name>
    <name evidence="5" type="ORF">SDC9_121897</name>
</gene>
<evidence type="ECO:0000259" key="4">
    <source>
        <dbReference type="PROSITE" id="PS50893"/>
    </source>
</evidence>
<feature type="coiled-coil region" evidence="3">
    <location>
        <begin position="390"/>
        <end position="421"/>
    </location>
</feature>
<dbReference type="InterPro" id="IPR051309">
    <property type="entry name" value="ABCF_ATPase"/>
</dbReference>
<evidence type="ECO:0000313" key="5">
    <source>
        <dbReference type="EMBL" id="MPM74908.1"/>
    </source>
</evidence>
<evidence type="ECO:0000256" key="1">
    <source>
        <dbReference type="ARBA" id="ARBA00022741"/>
    </source>
</evidence>
<comment type="caution">
    <text evidence="5">The sequence shown here is derived from an EMBL/GenBank/DDBJ whole genome shotgun (WGS) entry which is preliminary data.</text>
</comment>
<evidence type="ECO:0000256" key="2">
    <source>
        <dbReference type="ARBA" id="ARBA00022840"/>
    </source>
</evidence>
<dbReference type="InterPro" id="IPR003439">
    <property type="entry name" value="ABC_transporter-like_ATP-bd"/>
</dbReference>
<keyword evidence="1" id="KW-0547">Nucleotide-binding</keyword>
<dbReference type="InterPro" id="IPR017871">
    <property type="entry name" value="ABC_transporter-like_CS"/>
</dbReference>
<dbReference type="PANTHER" id="PTHR42855">
    <property type="entry name" value="ABC TRANSPORTER ATP-BINDING SUBUNIT"/>
    <property type="match status" value="1"/>
</dbReference>
<name>A0A645CDD0_9ZZZZ</name>
<dbReference type="GO" id="GO:0005524">
    <property type="term" value="F:ATP binding"/>
    <property type="evidence" value="ECO:0007669"/>
    <property type="project" value="UniProtKB-KW"/>
</dbReference>
<dbReference type="GO" id="GO:0016887">
    <property type="term" value="F:ATP hydrolysis activity"/>
    <property type="evidence" value="ECO:0007669"/>
    <property type="project" value="InterPro"/>
</dbReference>
<dbReference type="InterPro" id="IPR027417">
    <property type="entry name" value="P-loop_NTPase"/>
</dbReference>
<dbReference type="Gene3D" id="3.40.50.300">
    <property type="entry name" value="P-loop containing nucleotide triphosphate hydrolases"/>
    <property type="match status" value="2"/>
</dbReference>